<dbReference type="SUPFAM" id="SSF53335">
    <property type="entry name" value="S-adenosyl-L-methionine-dependent methyltransferases"/>
    <property type="match status" value="1"/>
</dbReference>
<protein>
    <recommendedName>
        <fullName evidence="4">SAM-dependent methyltransferase</fullName>
    </recommendedName>
</protein>
<dbReference type="Pfam" id="PF06080">
    <property type="entry name" value="DUF938"/>
    <property type="match status" value="1"/>
</dbReference>
<dbReference type="InterPro" id="IPR029063">
    <property type="entry name" value="SAM-dependent_MTases_sf"/>
</dbReference>
<dbReference type="EMBL" id="JAAAUY010000162">
    <property type="protein sequence ID" value="KAF9334182.1"/>
    <property type="molecule type" value="Genomic_DNA"/>
</dbReference>
<reference evidence="2" key="1">
    <citation type="journal article" date="2020" name="Fungal Divers.">
        <title>Resolving the Mortierellaceae phylogeny through synthesis of multi-gene phylogenetics and phylogenomics.</title>
        <authorList>
            <person name="Vandepol N."/>
            <person name="Liber J."/>
            <person name="Desiro A."/>
            <person name="Na H."/>
            <person name="Kennedy M."/>
            <person name="Barry K."/>
            <person name="Grigoriev I.V."/>
            <person name="Miller A.N."/>
            <person name="O'Donnell K."/>
            <person name="Stajich J.E."/>
            <person name="Bonito G."/>
        </authorList>
    </citation>
    <scope>NUCLEOTIDE SEQUENCE</scope>
    <source>
        <strain evidence="2">NVP1</strain>
    </source>
</reference>
<proteinExistence type="inferred from homology"/>
<dbReference type="Gene3D" id="3.40.50.150">
    <property type="entry name" value="Vaccinia Virus protein VP39"/>
    <property type="match status" value="1"/>
</dbReference>
<evidence type="ECO:0000313" key="2">
    <source>
        <dbReference type="EMBL" id="KAF9334182.1"/>
    </source>
</evidence>
<evidence type="ECO:0000313" key="3">
    <source>
        <dbReference type="Proteomes" id="UP000696485"/>
    </source>
</evidence>
<keyword evidence="3" id="KW-1185">Reference proteome</keyword>
<evidence type="ECO:0008006" key="4">
    <source>
        <dbReference type="Google" id="ProtNLM"/>
    </source>
</evidence>
<comment type="caution">
    <text evidence="2">The sequence shown here is derived from an EMBL/GenBank/DDBJ whole genome shotgun (WGS) entry which is preliminary data.</text>
</comment>
<evidence type="ECO:0000256" key="1">
    <source>
        <dbReference type="ARBA" id="ARBA00008308"/>
    </source>
</evidence>
<name>A0A9P5SS80_9FUNG</name>
<organism evidence="2 3">
    <name type="scientific">Podila minutissima</name>
    <dbReference type="NCBI Taxonomy" id="64525"/>
    <lineage>
        <taxon>Eukaryota</taxon>
        <taxon>Fungi</taxon>
        <taxon>Fungi incertae sedis</taxon>
        <taxon>Mucoromycota</taxon>
        <taxon>Mortierellomycotina</taxon>
        <taxon>Mortierellomycetes</taxon>
        <taxon>Mortierellales</taxon>
        <taxon>Mortierellaceae</taxon>
        <taxon>Podila</taxon>
    </lineage>
</organism>
<dbReference type="PANTHER" id="PTHR20974">
    <property type="entry name" value="UPF0585 PROTEIN CG18661"/>
    <property type="match status" value="1"/>
</dbReference>
<gene>
    <name evidence="2" type="ORF">BG006_002596</name>
</gene>
<comment type="similarity">
    <text evidence="1">Belongs to the UPF0585 family.</text>
</comment>
<sequence>MSGDGGTVFSQNMSEFVQVSHKVFFAAADRNKDVILEQLRPFLNKAQLVLEVASGSGQHIQHFAREYPQVVFQPSEYDTDLLPSILAYAAELEEHRIKTPLPLDAINQEHWQKILESGRDERPTFEGENSGPYDLVMTTNVFHISPWIVGQSIVRGAGRVLKTGGHLILYGPFKKNGTFNTESNKQFDETLRGKDPSWGVRDMEAIAEVAENEARLKHVQTIDMPSNNYLLIFEKVEA</sequence>
<dbReference type="Proteomes" id="UP000696485">
    <property type="component" value="Unassembled WGS sequence"/>
</dbReference>
<dbReference type="PANTHER" id="PTHR20974:SF0">
    <property type="entry name" value="UPF0585 PROTEIN CG18661"/>
    <property type="match status" value="1"/>
</dbReference>
<accession>A0A9P5SS80</accession>
<dbReference type="InterPro" id="IPR010342">
    <property type="entry name" value="DUF938"/>
</dbReference>
<dbReference type="CDD" id="cd02440">
    <property type="entry name" value="AdoMet_MTases"/>
    <property type="match status" value="1"/>
</dbReference>
<dbReference type="AlphaFoldDB" id="A0A9P5SS80"/>